<dbReference type="EMBL" id="CP029843">
    <property type="protein sequence ID" value="AWV06076.1"/>
    <property type="molecule type" value="Genomic_DNA"/>
</dbReference>
<dbReference type="PANTHER" id="PTHR28037:SF1">
    <property type="entry name" value="ALCOHOL O-ACETYLTRANSFERASE 1-RELATED"/>
    <property type="match status" value="1"/>
</dbReference>
<keyword evidence="2" id="KW-1185">Reference proteome</keyword>
<gene>
    <name evidence="1" type="ORF">C9I47_0351</name>
</gene>
<evidence type="ECO:0000313" key="2">
    <source>
        <dbReference type="Proteomes" id="UP000249447"/>
    </source>
</evidence>
<dbReference type="InterPro" id="IPR052058">
    <property type="entry name" value="Alcohol_O-acetyltransferase"/>
</dbReference>
<accession>A0A2U9T0F3</accession>
<name>A0A2U9T0F3_9GAMM</name>
<sequence>MRRRLSTIEQLIDGNITCVVAIEGAVTPERLRAALAWLQRKHPALRMLIGGAGNRRYYELDAAGEIPLRVVERGPRASPVDGRRMQEIDAEVTTAFGNGLPPLRVVWLAPADGEPGGESELLVTAPHRVCDGMSMLTIIRELLQALHSDPAPEPYPAITTADIIGSADRRGRWKRRLAATLVNLLIALVPPSRRALRNRELHLEWAAGRALSSSLVQRCRSEGVSIHAALLLVLREALQSALGEDGPDWIECPVDARRGRLSALRRDALFFGGGSFRVDARTAPGGDFWADARAMSAEIRAKVEQDVADIPARYQLCEMIRPPSPGRIRSIVRLGDALSRNGNWNRFSFSNLGNIVLSEATDPVRVRRFTLHVHSFATRVLGFMAFSLHGRLHFVYTGDQRCLAPERADALGRALVAALQRHVGEQERSATGTADPVSPRG</sequence>
<reference evidence="1 2" key="1">
    <citation type="submission" date="2018-05" db="EMBL/GenBank/DDBJ databases">
        <title>The complete genome of Lysobacter maris HZ9B, a marine bacterium antagonistic against terrestrial plant pathogens.</title>
        <authorList>
            <person name="Zhang X.-Q."/>
        </authorList>
    </citation>
    <scope>NUCLEOTIDE SEQUENCE [LARGE SCALE GENOMIC DNA]</scope>
    <source>
        <strain evidence="1 2">HZ9B</strain>
    </source>
</reference>
<organism evidence="1 2">
    <name type="scientific">Marilutibacter maris</name>
    <dbReference type="NCBI Taxonomy" id="1605891"/>
    <lineage>
        <taxon>Bacteria</taxon>
        <taxon>Pseudomonadati</taxon>
        <taxon>Pseudomonadota</taxon>
        <taxon>Gammaproteobacteria</taxon>
        <taxon>Lysobacterales</taxon>
        <taxon>Lysobacteraceae</taxon>
        <taxon>Marilutibacter</taxon>
    </lineage>
</organism>
<evidence type="ECO:0000313" key="1">
    <source>
        <dbReference type="EMBL" id="AWV06076.1"/>
    </source>
</evidence>
<dbReference type="SUPFAM" id="SSF52777">
    <property type="entry name" value="CoA-dependent acyltransferases"/>
    <property type="match status" value="2"/>
</dbReference>
<dbReference type="KEGG" id="lmb:C9I47_0351"/>
<dbReference type="PANTHER" id="PTHR28037">
    <property type="entry name" value="ALCOHOL O-ACETYLTRANSFERASE 1-RELATED"/>
    <property type="match status" value="1"/>
</dbReference>
<dbReference type="Proteomes" id="UP000249447">
    <property type="component" value="Chromosome"/>
</dbReference>
<dbReference type="OrthoDB" id="105616at2"/>
<protein>
    <recommendedName>
        <fullName evidence="3">Condensation domain-containing protein</fullName>
    </recommendedName>
</protein>
<dbReference type="Gene3D" id="3.30.559.10">
    <property type="entry name" value="Chloramphenicol acetyltransferase-like domain"/>
    <property type="match status" value="1"/>
</dbReference>
<proteinExistence type="predicted"/>
<evidence type="ECO:0008006" key="3">
    <source>
        <dbReference type="Google" id="ProtNLM"/>
    </source>
</evidence>
<dbReference type="AlphaFoldDB" id="A0A2U9T0F3"/>
<dbReference type="RefSeq" id="WP_111265254.1">
    <property type="nucleotide sequence ID" value="NZ_CP029843.1"/>
</dbReference>
<dbReference type="InterPro" id="IPR023213">
    <property type="entry name" value="CAT-like_dom_sf"/>
</dbReference>